<feature type="domain" description="ABC transmembrane type-1" evidence="12">
    <location>
        <begin position="98"/>
        <end position="295"/>
    </location>
</feature>
<feature type="transmembrane region" description="Helical" evidence="11">
    <location>
        <begin position="94"/>
        <end position="117"/>
    </location>
</feature>
<name>A0A839IMC8_9GAMM</name>
<keyword evidence="7" id="KW-0406">Ion transport</keyword>
<accession>A0A839IMC8</accession>
<comment type="similarity">
    <text evidence="10">Belongs to the binding-protein-dependent transport system permease family. OppBC subfamily.</text>
</comment>
<feature type="transmembrane region" description="Helical" evidence="11">
    <location>
        <begin position="176"/>
        <end position="195"/>
    </location>
</feature>
<keyword evidence="9 11" id="KW-0472">Membrane</keyword>
<dbReference type="Proteomes" id="UP000565262">
    <property type="component" value="Unassembled WGS sequence"/>
</dbReference>
<dbReference type="NCBIfam" id="NF045470">
    <property type="entry name" value="Opp2B"/>
    <property type="match status" value="1"/>
</dbReference>
<evidence type="ECO:0000256" key="11">
    <source>
        <dbReference type="RuleBase" id="RU363032"/>
    </source>
</evidence>
<evidence type="ECO:0000256" key="3">
    <source>
        <dbReference type="ARBA" id="ARBA00022475"/>
    </source>
</evidence>
<evidence type="ECO:0000256" key="2">
    <source>
        <dbReference type="ARBA" id="ARBA00022448"/>
    </source>
</evidence>
<dbReference type="RefSeq" id="WP_182807890.1">
    <property type="nucleotide sequence ID" value="NZ_JACJFM010000005.1"/>
</dbReference>
<dbReference type="GO" id="GO:0071916">
    <property type="term" value="F:dipeptide transmembrane transporter activity"/>
    <property type="evidence" value="ECO:0007669"/>
    <property type="project" value="TreeGrafter"/>
</dbReference>
<keyword evidence="8" id="KW-0921">Nickel transport</keyword>
<evidence type="ECO:0000256" key="1">
    <source>
        <dbReference type="ARBA" id="ARBA00004651"/>
    </source>
</evidence>
<comment type="caution">
    <text evidence="13">The sequence shown here is derived from an EMBL/GenBank/DDBJ whole genome shotgun (WGS) entry which is preliminary data.</text>
</comment>
<evidence type="ECO:0000256" key="10">
    <source>
        <dbReference type="ARBA" id="ARBA00024202"/>
    </source>
</evidence>
<dbReference type="PANTHER" id="PTHR43163">
    <property type="entry name" value="DIPEPTIDE TRANSPORT SYSTEM PERMEASE PROTEIN DPPB-RELATED"/>
    <property type="match status" value="1"/>
</dbReference>
<sequence length="314" mass="35047">MLAFIVRRLMLLVPMLLGVSMVIFFVLRLSGADPAMSYLRSANIPPTDQAIAQAEKDLGLDKPLPEQYVVWLTDVVQLDFGVSYMTRRPVLDEILYYLPATLQLASLALLLTLGISIPLGMWAARQRDKWPDFTVRGLAFLGVSIPNFWLGFMLVLLFSVQLQWLPPMGYGDLEYMILPAFAIAFMSLCINARLLRTSMLEAQGQRYVLYARMRGVSERRVENAHVLRNGLIPVVTAAGMHIGELIGGSLVVESIFGWPGVGRYAISAISNNDYPIIQCFTLLMTVIFVVCNLIIDILYAWLDPRVRLGSEASA</sequence>
<feature type="transmembrane region" description="Helical" evidence="11">
    <location>
        <begin position="138"/>
        <end position="164"/>
    </location>
</feature>
<dbReference type="GO" id="GO:0015099">
    <property type="term" value="F:nickel cation transmembrane transporter activity"/>
    <property type="evidence" value="ECO:0007669"/>
    <property type="project" value="InterPro"/>
</dbReference>
<evidence type="ECO:0000256" key="5">
    <source>
        <dbReference type="ARBA" id="ARBA00022692"/>
    </source>
</evidence>
<dbReference type="NCBIfam" id="TIGR02789">
    <property type="entry name" value="nickel_nikB"/>
    <property type="match status" value="1"/>
</dbReference>
<evidence type="ECO:0000256" key="9">
    <source>
        <dbReference type="ARBA" id="ARBA00023136"/>
    </source>
</evidence>
<dbReference type="InterPro" id="IPR035906">
    <property type="entry name" value="MetI-like_sf"/>
</dbReference>
<dbReference type="CDD" id="cd06261">
    <property type="entry name" value="TM_PBP2"/>
    <property type="match status" value="1"/>
</dbReference>
<dbReference type="EMBL" id="JACJFM010000005">
    <property type="protein sequence ID" value="MBB1486108.1"/>
    <property type="molecule type" value="Genomic_DNA"/>
</dbReference>
<dbReference type="PANTHER" id="PTHR43163:SF6">
    <property type="entry name" value="DIPEPTIDE TRANSPORT SYSTEM PERMEASE PROTEIN DPPB-RELATED"/>
    <property type="match status" value="1"/>
</dbReference>
<evidence type="ECO:0000313" key="13">
    <source>
        <dbReference type="EMBL" id="MBB1486108.1"/>
    </source>
</evidence>
<dbReference type="InterPro" id="IPR045621">
    <property type="entry name" value="BPD_transp_1_N"/>
</dbReference>
<organism evidence="13 14">
    <name type="scientific">Oceanospirillum sediminis</name>
    <dbReference type="NCBI Taxonomy" id="2760088"/>
    <lineage>
        <taxon>Bacteria</taxon>
        <taxon>Pseudomonadati</taxon>
        <taxon>Pseudomonadota</taxon>
        <taxon>Gammaproteobacteria</taxon>
        <taxon>Oceanospirillales</taxon>
        <taxon>Oceanospirillaceae</taxon>
        <taxon>Oceanospirillum</taxon>
    </lineage>
</organism>
<keyword evidence="14" id="KW-1185">Reference proteome</keyword>
<evidence type="ECO:0000256" key="6">
    <source>
        <dbReference type="ARBA" id="ARBA00022989"/>
    </source>
</evidence>
<dbReference type="Gene3D" id="1.10.3720.10">
    <property type="entry name" value="MetI-like"/>
    <property type="match status" value="1"/>
</dbReference>
<dbReference type="AlphaFoldDB" id="A0A839IMC8"/>
<evidence type="ECO:0000256" key="8">
    <source>
        <dbReference type="ARBA" id="ARBA00023112"/>
    </source>
</evidence>
<comment type="subcellular location">
    <subcellularLocation>
        <location evidence="1 11">Cell membrane</location>
        <topology evidence="1 11">Multi-pass membrane protein</topology>
    </subcellularLocation>
</comment>
<keyword evidence="2 11" id="KW-0813">Transport</keyword>
<dbReference type="Pfam" id="PF19300">
    <property type="entry name" value="BPD_transp_1_N"/>
    <property type="match status" value="1"/>
</dbReference>
<keyword evidence="5 11" id="KW-0812">Transmembrane</keyword>
<dbReference type="SUPFAM" id="SSF161098">
    <property type="entry name" value="MetI-like"/>
    <property type="match status" value="1"/>
</dbReference>
<protein>
    <submittedName>
        <fullName evidence="13">Nickel ABC transporter permease subunit NikB</fullName>
    </submittedName>
</protein>
<feature type="transmembrane region" description="Helical" evidence="11">
    <location>
        <begin position="9"/>
        <end position="29"/>
    </location>
</feature>
<keyword evidence="4" id="KW-0533">Nickel</keyword>
<feature type="transmembrane region" description="Helical" evidence="11">
    <location>
        <begin position="280"/>
        <end position="302"/>
    </location>
</feature>
<evidence type="ECO:0000256" key="7">
    <source>
        <dbReference type="ARBA" id="ARBA00023065"/>
    </source>
</evidence>
<gene>
    <name evidence="13" type="primary">nikB</name>
    <name evidence="13" type="ORF">H4O21_05760</name>
</gene>
<keyword evidence="3" id="KW-1003">Cell membrane</keyword>
<reference evidence="13 14" key="1">
    <citation type="submission" date="2020-08" db="EMBL/GenBank/DDBJ databases">
        <title>Oceanospirillum sp. nov. isolated from marine sediment.</title>
        <authorList>
            <person name="Ji X."/>
        </authorList>
    </citation>
    <scope>NUCLEOTIDE SEQUENCE [LARGE SCALE GENOMIC DNA]</scope>
    <source>
        <strain evidence="13 14">D5</strain>
    </source>
</reference>
<evidence type="ECO:0000259" key="12">
    <source>
        <dbReference type="PROSITE" id="PS50928"/>
    </source>
</evidence>
<dbReference type="InterPro" id="IPR014156">
    <property type="entry name" value="Nickel_NikB"/>
</dbReference>
<evidence type="ECO:0000256" key="4">
    <source>
        <dbReference type="ARBA" id="ARBA00022596"/>
    </source>
</evidence>
<proteinExistence type="inferred from homology"/>
<dbReference type="InterPro" id="IPR050045">
    <property type="entry name" value="Opp2B"/>
</dbReference>
<evidence type="ECO:0000313" key="14">
    <source>
        <dbReference type="Proteomes" id="UP000565262"/>
    </source>
</evidence>
<dbReference type="GO" id="GO:0005886">
    <property type="term" value="C:plasma membrane"/>
    <property type="evidence" value="ECO:0007669"/>
    <property type="project" value="UniProtKB-SubCell"/>
</dbReference>
<dbReference type="InterPro" id="IPR000515">
    <property type="entry name" value="MetI-like"/>
</dbReference>
<dbReference type="Pfam" id="PF00528">
    <property type="entry name" value="BPD_transp_1"/>
    <property type="match status" value="1"/>
</dbReference>
<dbReference type="NCBIfam" id="NF007677">
    <property type="entry name" value="PRK10352.1"/>
    <property type="match status" value="1"/>
</dbReference>
<dbReference type="PROSITE" id="PS50928">
    <property type="entry name" value="ABC_TM1"/>
    <property type="match status" value="1"/>
</dbReference>
<keyword evidence="6 11" id="KW-1133">Transmembrane helix</keyword>